<dbReference type="FunFam" id="2.40.70.10:FF:000045">
    <property type="entry name" value="Basic 7S globulin"/>
    <property type="match status" value="1"/>
</dbReference>
<dbReference type="Pfam" id="PF14541">
    <property type="entry name" value="TAXi_C"/>
    <property type="match status" value="1"/>
</dbReference>
<dbReference type="InterPro" id="IPR032799">
    <property type="entry name" value="TAXi_C"/>
</dbReference>
<evidence type="ECO:0000256" key="4">
    <source>
        <dbReference type="ARBA" id="ARBA00022729"/>
    </source>
</evidence>
<dbReference type="Proteomes" id="UP001642360">
    <property type="component" value="Unassembled WGS sequence"/>
</dbReference>
<dbReference type="InterPro" id="IPR032861">
    <property type="entry name" value="TAXi_N"/>
</dbReference>
<evidence type="ECO:0000256" key="1">
    <source>
        <dbReference type="ARBA" id="ARBA00004239"/>
    </source>
</evidence>
<dbReference type="InterPro" id="IPR001461">
    <property type="entry name" value="Aspartic_peptidase_A1"/>
</dbReference>
<keyword evidence="3" id="KW-0964">Secreted</keyword>
<dbReference type="PANTHER" id="PTHR47965:SF22">
    <property type="entry name" value="EUKARYOTIC ASPARTYL PROTEASE FAMILY PROTEIN"/>
    <property type="match status" value="1"/>
</dbReference>
<proteinExistence type="inferred from homology"/>
<sequence length="430" mass="46772">MASSQIYTFSLFLLFLPSLTLSQKPSQINALVLPITKHALNLQYVTSISQRTPLVLIDLVVDLGSPFLWVSCDPSTYNSSSYRPTQCNSTQCSSYNPKPICSTNNTCILFSENAFTSKVSAGNLSEDVLSLQATDGLNPVSMVTLPNFLFSCAPDFLSQGLAKGAKGIAGLGWSPIGVPTQLARAFKLSRKFAICLPPSTNSSGVIFLGDGPYVLLPGIDISKILIYTPLVVNPRISASRTSHSEPLHSGEYHIGVKSIRVNGKKVPLNSSLLKIDKRGFGGTKISTVNPYTTLETSIYKSVTSMIIRETMAANVSRVAAVAPFNVCFSTRNNNVALTRPAMPVIDLMLQDDLVFWRIFETNSMVPMRDDIVCLGFLDGGMKPRTSIVIGAYQLEDNFLQFDLIRSRLGFTSSLLLRQTSCASFNFTSGV</sequence>
<feature type="chain" id="PRO_5044890170" description="Peptidase A1 domain-containing protein" evidence="5">
    <location>
        <begin position="23"/>
        <end position="430"/>
    </location>
</feature>
<dbReference type="InterPro" id="IPR033868">
    <property type="entry name" value="Xylanase_inhibitor_I-like"/>
</dbReference>
<dbReference type="FunFam" id="2.40.70.10:FF:000041">
    <property type="entry name" value="Basic 7S globulin"/>
    <property type="match status" value="1"/>
</dbReference>
<dbReference type="InterPro" id="IPR033121">
    <property type="entry name" value="PEPTIDASE_A1"/>
</dbReference>
<dbReference type="GO" id="GO:0005576">
    <property type="term" value="C:extracellular region"/>
    <property type="evidence" value="ECO:0007669"/>
    <property type="project" value="UniProtKB-SubCell"/>
</dbReference>
<evidence type="ECO:0000256" key="5">
    <source>
        <dbReference type="SAM" id="SignalP"/>
    </source>
</evidence>
<dbReference type="PROSITE" id="PS51767">
    <property type="entry name" value="PEPTIDASE_A1"/>
    <property type="match status" value="1"/>
</dbReference>
<keyword evidence="4 5" id="KW-0732">Signal</keyword>
<dbReference type="SUPFAM" id="SSF50630">
    <property type="entry name" value="Acid proteases"/>
    <property type="match status" value="1"/>
</dbReference>
<feature type="domain" description="Peptidase A1" evidence="6">
    <location>
        <begin position="44"/>
        <end position="411"/>
    </location>
</feature>
<dbReference type="EMBL" id="CAUOFW020003469">
    <property type="protein sequence ID" value="CAK9160111.1"/>
    <property type="molecule type" value="Genomic_DNA"/>
</dbReference>
<evidence type="ECO:0000313" key="7">
    <source>
        <dbReference type="EMBL" id="CAK9160111.1"/>
    </source>
</evidence>
<comment type="subcellular location">
    <subcellularLocation>
        <location evidence="1">Secreted</location>
        <location evidence="1">Extracellular space</location>
    </subcellularLocation>
</comment>
<keyword evidence="8" id="KW-1185">Reference proteome</keyword>
<dbReference type="Pfam" id="PF14543">
    <property type="entry name" value="TAXi_N"/>
    <property type="match status" value="1"/>
</dbReference>
<gene>
    <name evidence="7" type="ORF">ILEXP_LOCUS28843</name>
</gene>
<comment type="similarity">
    <text evidence="2">Belongs to the peptidase A1 family.</text>
</comment>
<evidence type="ECO:0000256" key="2">
    <source>
        <dbReference type="ARBA" id="ARBA00007447"/>
    </source>
</evidence>
<reference evidence="7 8" key="1">
    <citation type="submission" date="2024-02" db="EMBL/GenBank/DDBJ databases">
        <authorList>
            <person name="Vignale AGUSTIN F."/>
            <person name="Sosa J E."/>
            <person name="Modenutti C."/>
        </authorList>
    </citation>
    <scope>NUCLEOTIDE SEQUENCE [LARGE SCALE GENOMIC DNA]</scope>
</reference>
<evidence type="ECO:0000313" key="8">
    <source>
        <dbReference type="Proteomes" id="UP001642360"/>
    </source>
</evidence>
<comment type="caution">
    <text evidence="7">The sequence shown here is derived from an EMBL/GenBank/DDBJ whole genome shotgun (WGS) entry which is preliminary data.</text>
</comment>
<dbReference type="InterPro" id="IPR021109">
    <property type="entry name" value="Peptidase_aspartic_dom_sf"/>
</dbReference>
<protein>
    <recommendedName>
        <fullName evidence="6">Peptidase A1 domain-containing protein</fullName>
    </recommendedName>
</protein>
<evidence type="ECO:0000256" key="3">
    <source>
        <dbReference type="ARBA" id="ARBA00022525"/>
    </source>
</evidence>
<dbReference type="Gene3D" id="2.40.70.10">
    <property type="entry name" value="Acid Proteases"/>
    <property type="match status" value="2"/>
</dbReference>
<evidence type="ECO:0000259" key="6">
    <source>
        <dbReference type="PROSITE" id="PS51767"/>
    </source>
</evidence>
<accession>A0ABC8SSC5</accession>
<dbReference type="PANTHER" id="PTHR47965">
    <property type="entry name" value="ASPARTYL PROTEASE-RELATED"/>
    <property type="match status" value="1"/>
</dbReference>
<feature type="signal peptide" evidence="5">
    <location>
        <begin position="1"/>
        <end position="22"/>
    </location>
</feature>
<name>A0ABC8SSC5_9AQUA</name>
<organism evidence="7 8">
    <name type="scientific">Ilex paraguariensis</name>
    <name type="common">yerba mate</name>
    <dbReference type="NCBI Taxonomy" id="185542"/>
    <lineage>
        <taxon>Eukaryota</taxon>
        <taxon>Viridiplantae</taxon>
        <taxon>Streptophyta</taxon>
        <taxon>Embryophyta</taxon>
        <taxon>Tracheophyta</taxon>
        <taxon>Spermatophyta</taxon>
        <taxon>Magnoliopsida</taxon>
        <taxon>eudicotyledons</taxon>
        <taxon>Gunneridae</taxon>
        <taxon>Pentapetalae</taxon>
        <taxon>asterids</taxon>
        <taxon>campanulids</taxon>
        <taxon>Aquifoliales</taxon>
        <taxon>Aquifoliaceae</taxon>
        <taxon>Ilex</taxon>
    </lineage>
</organism>
<dbReference type="CDD" id="cd05489">
    <property type="entry name" value="xylanase_inhibitor_I_like"/>
    <property type="match status" value="1"/>
</dbReference>
<dbReference type="AlphaFoldDB" id="A0ABC8SSC5"/>